<dbReference type="InterPro" id="IPR000797">
    <property type="entry name" value="Bunya_NSs"/>
</dbReference>
<evidence type="ECO:0000313" key="3">
    <source>
        <dbReference type="Proteomes" id="UP001156913"/>
    </source>
</evidence>
<dbReference type="Pfam" id="PF01104">
    <property type="entry name" value="Bunya_NS-S"/>
    <property type="match status" value="1"/>
</dbReference>
<protein>
    <recommendedName>
        <fullName evidence="1">Non-structural protein NS-S</fullName>
    </recommendedName>
</protein>
<sequence length="79" mass="9431">MSVEVLITQERNTIRLWIHTENISQWITLESSSSRLQRPKLTWRRLTTRSLKFILEHSSSRWLITISLVEPSVRLRTLT</sequence>
<evidence type="ECO:0000256" key="1">
    <source>
        <dbReference type="ARBA" id="ARBA00014100"/>
    </source>
</evidence>
<dbReference type="RefSeq" id="YP_010840682.1">
    <property type="nucleotide sequence ID" value="NC_078928.1"/>
</dbReference>
<dbReference type="EMBL" id="MK896534">
    <property type="protein sequence ID" value="QLA46937.1"/>
    <property type="molecule type" value="Viral_cRNA"/>
</dbReference>
<dbReference type="KEGG" id="vg:80553795"/>
<proteinExistence type="predicted"/>
<dbReference type="PIRSF" id="PIRSF003954">
    <property type="entry name" value="NS-S_OrthobunV"/>
    <property type="match status" value="1"/>
</dbReference>
<dbReference type="GeneID" id="80553795"/>
<name>A0A7D9MVL3_9VIRU</name>
<dbReference type="GO" id="GO:0016032">
    <property type="term" value="P:viral process"/>
    <property type="evidence" value="ECO:0007669"/>
    <property type="project" value="InterPro"/>
</dbReference>
<evidence type="ECO:0000313" key="2">
    <source>
        <dbReference type="EMBL" id="QLA46937.1"/>
    </source>
</evidence>
<organism evidence="2 3">
    <name type="scientific">M'Poko virus</name>
    <dbReference type="NCBI Taxonomy" id="442712"/>
    <lineage>
        <taxon>Viruses</taxon>
        <taxon>Riboviria</taxon>
        <taxon>Orthornavirae</taxon>
        <taxon>Negarnaviricota</taxon>
        <taxon>Polyploviricotina</taxon>
        <taxon>Bunyaviricetes</taxon>
        <taxon>Elliovirales</taxon>
        <taxon>Peribunyaviridae</taxon>
        <taxon>Orthobunyavirus</taxon>
        <taxon>Orthobunyavirus mpokoense</taxon>
    </lineage>
</organism>
<dbReference type="Proteomes" id="UP001156913">
    <property type="component" value="Genome"/>
</dbReference>
<reference evidence="2 3" key="1">
    <citation type="submission" date="2019-05" db="EMBL/GenBank/DDBJ databases">
        <title>Genomic Characterization of 104 Bunyaviruses in the Families Peribunyaviridae, Nairoviridae, and Phenuiviridae.</title>
        <authorList>
            <person name="Kapuscinski M."/>
            <person name="Bergren N."/>
            <person name="Russell B."/>
            <person name="Lee J."/>
            <person name="Borland E."/>
            <person name="King D."/>
            <person name="Burkhalter K."/>
            <person name="Stenglein M."/>
            <person name="Kading R."/>
        </authorList>
    </citation>
    <scope>NUCLEOTIDE SEQUENCE [LARGE SCALE GENOMIC DNA]</scope>
    <source>
        <strain evidence="2 3">BA 365</strain>
    </source>
</reference>
<keyword evidence="3" id="KW-1185">Reference proteome</keyword>
<accession>A0A7D9MVL3</accession>